<dbReference type="PANTHER" id="PTHR30478">
    <property type="entry name" value="DNA POLYMERASE III SUBUNIT BETA"/>
    <property type="match status" value="1"/>
</dbReference>
<dbReference type="SMART" id="SM00480">
    <property type="entry name" value="POL3Bc"/>
    <property type="match status" value="1"/>
</dbReference>
<dbReference type="InterPro" id="IPR022635">
    <property type="entry name" value="DNA_polIII_beta_C"/>
</dbReference>
<comment type="caution">
    <text evidence="14">The sequence shown here is derived from an EMBL/GenBank/DDBJ whole genome shotgun (WGS) entry which is preliminary data.</text>
</comment>
<dbReference type="InterPro" id="IPR046938">
    <property type="entry name" value="DNA_clamp_sf"/>
</dbReference>
<dbReference type="Pfam" id="PF02767">
    <property type="entry name" value="DNA_pol3_beta_2"/>
    <property type="match status" value="1"/>
</dbReference>
<dbReference type="Gene3D" id="3.10.150.10">
    <property type="entry name" value="DNA Polymerase III, subunit A, domain 2"/>
    <property type="match status" value="1"/>
</dbReference>
<evidence type="ECO:0000256" key="10">
    <source>
        <dbReference type="PIRNR" id="PIRNR000804"/>
    </source>
</evidence>
<dbReference type="PIRSF" id="PIRSF000804">
    <property type="entry name" value="DNA_pol_III_b"/>
    <property type="match status" value="1"/>
</dbReference>
<evidence type="ECO:0000256" key="8">
    <source>
        <dbReference type="ARBA" id="ARBA00022932"/>
    </source>
</evidence>
<evidence type="ECO:0000256" key="6">
    <source>
        <dbReference type="ARBA" id="ARBA00022695"/>
    </source>
</evidence>
<dbReference type="RefSeq" id="WP_036943258.1">
    <property type="nucleotide sequence ID" value="NZ_JQKC01000021.1"/>
</dbReference>
<feature type="domain" description="DNA polymerase III beta sliding clamp C-terminal" evidence="13">
    <location>
        <begin position="243"/>
        <end position="363"/>
    </location>
</feature>
<keyword evidence="6 10" id="KW-0548">Nucleotidyltransferase</keyword>
<dbReference type="Proteomes" id="UP000036923">
    <property type="component" value="Unassembled WGS sequence"/>
</dbReference>
<evidence type="ECO:0000256" key="5">
    <source>
        <dbReference type="ARBA" id="ARBA00022679"/>
    </source>
</evidence>
<comment type="subunit">
    <text evidence="10">Forms a ring-shaped head-to-tail homodimer around DNA.</text>
</comment>
<evidence type="ECO:0000256" key="4">
    <source>
        <dbReference type="ARBA" id="ARBA00022490"/>
    </source>
</evidence>
<keyword evidence="4 10" id="KW-0963">Cytoplasm</keyword>
<keyword evidence="9" id="KW-0238">DNA-binding</keyword>
<name>A0A0L6JV71_9FIRM</name>
<dbReference type="GO" id="GO:0003887">
    <property type="term" value="F:DNA-directed DNA polymerase activity"/>
    <property type="evidence" value="ECO:0007669"/>
    <property type="project" value="UniProtKB-UniRule"/>
</dbReference>
<keyword evidence="7 10" id="KW-0235">DNA replication</keyword>
<dbReference type="OrthoDB" id="8421503at2"/>
<keyword evidence="15" id="KW-1185">Reference proteome</keyword>
<dbReference type="AlphaFoldDB" id="A0A0L6JV71"/>
<evidence type="ECO:0000259" key="11">
    <source>
        <dbReference type="Pfam" id="PF00712"/>
    </source>
</evidence>
<dbReference type="GO" id="GO:0008408">
    <property type="term" value="F:3'-5' exonuclease activity"/>
    <property type="evidence" value="ECO:0007669"/>
    <property type="project" value="InterPro"/>
</dbReference>
<organism evidence="14 15">
    <name type="scientific">Pseudobacteroides cellulosolvens ATCC 35603 = DSM 2933</name>
    <dbReference type="NCBI Taxonomy" id="398512"/>
    <lineage>
        <taxon>Bacteria</taxon>
        <taxon>Bacillati</taxon>
        <taxon>Bacillota</taxon>
        <taxon>Clostridia</taxon>
        <taxon>Eubacteriales</taxon>
        <taxon>Oscillospiraceae</taxon>
        <taxon>Pseudobacteroides</taxon>
    </lineage>
</organism>
<feature type="domain" description="DNA polymerase III beta sliding clamp N-terminal" evidence="11">
    <location>
        <begin position="1"/>
        <end position="117"/>
    </location>
</feature>
<dbReference type="GO" id="GO:0005737">
    <property type="term" value="C:cytoplasm"/>
    <property type="evidence" value="ECO:0007669"/>
    <property type="project" value="UniProtKB-SubCell"/>
</dbReference>
<dbReference type="InterPro" id="IPR001001">
    <property type="entry name" value="DNA_polIII_beta"/>
</dbReference>
<dbReference type="PATRIC" id="fig|398512.5.peg.5257"/>
<comment type="subcellular location">
    <subcellularLocation>
        <location evidence="1 10">Cytoplasm</location>
    </subcellularLocation>
</comment>
<dbReference type="SUPFAM" id="SSF55979">
    <property type="entry name" value="DNA clamp"/>
    <property type="match status" value="3"/>
</dbReference>
<evidence type="ECO:0000313" key="15">
    <source>
        <dbReference type="Proteomes" id="UP000036923"/>
    </source>
</evidence>
<proteinExistence type="inferred from homology"/>
<dbReference type="InterPro" id="IPR022634">
    <property type="entry name" value="DNA_polIII_beta_N"/>
</dbReference>
<dbReference type="STRING" id="398512.Bccel_5018"/>
<evidence type="ECO:0000259" key="12">
    <source>
        <dbReference type="Pfam" id="PF02767"/>
    </source>
</evidence>
<dbReference type="Pfam" id="PF00712">
    <property type="entry name" value="DNA_pol3_beta"/>
    <property type="match status" value="1"/>
</dbReference>
<evidence type="ECO:0000256" key="9">
    <source>
        <dbReference type="ARBA" id="ARBA00023125"/>
    </source>
</evidence>
<dbReference type="Gene3D" id="3.70.10.10">
    <property type="match status" value="1"/>
</dbReference>
<evidence type="ECO:0000256" key="2">
    <source>
        <dbReference type="ARBA" id="ARBA00010752"/>
    </source>
</evidence>
<reference evidence="15" key="1">
    <citation type="submission" date="2015-07" db="EMBL/GenBank/DDBJ databases">
        <title>Near-Complete Genome Sequence of the Cellulolytic Bacterium Bacteroides (Pseudobacteroides) cellulosolvens ATCC 35603.</title>
        <authorList>
            <person name="Dassa B."/>
            <person name="Utturkar S.M."/>
            <person name="Klingeman D.M."/>
            <person name="Hurt R.A."/>
            <person name="Keller M."/>
            <person name="Xu J."/>
            <person name="Reddy Y.H.K."/>
            <person name="Borovok I."/>
            <person name="Grinberg I.R."/>
            <person name="Lamed R."/>
            <person name="Zhivin O."/>
            <person name="Bayer E.A."/>
            <person name="Brown S.D."/>
        </authorList>
    </citation>
    <scope>NUCLEOTIDE SEQUENCE [LARGE SCALE GENOMIC DNA]</scope>
    <source>
        <strain evidence="15">DSM 2933</strain>
    </source>
</reference>
<dbReference type="PANTHER" id="PTHR30478:SF0">
    <property type="entry name" value="BETA SLIDING CLAMP"/>
    <property type="match status" value="1"/>
</dbReference>
<keyword evidence="5 10" id="KW-0808">Transferase</keyword>
<evidence type="ECO:0000313" key="14">
    <source>
        <dbReference type="EMBL" id="KNY29741.1"/>
    </source>
</evidence>
<accession>A0A0L6JV71</accession>
<feature type="domain" description="DNA polymerase III beta sliding clamp central" evidence="12">
    <location>
        <begin position="130"/>
        <end position="239"/>
    </location>
</feature>
<dbReference type="GO" id="GO:0003677">
    <property type="term" value="F:DNA binding"/>
    <property type="evidence" value="ECO:0007669"/>
    <property type="project" value="UniProtKB-UniRule"/>
</dbReference>
<protein>
    <recommendedName>
        <fullName evidence="3 10">Beta sliding clamp</fullName>
    </recommendedName>
</protein>
<dbReference type="Pfam" id="PF02768">
    <property type="entry name" value="DNA_pol3_beta_3"/>
    <property type="match status" value="1"/>
</dbReference>
<dbReference type="CDD" id="cd00140">
    <property type="entry name" value="beta_clamp"/>
    <property type="match status" value="1"/>
</dbReference>
<evidence type="ECO:0000256" key="7">
    <source>
        <dbReference type="ARBA" id="ARBA00022705"/>
    </source>
</evidence>
<gene>
    <name evidence="14" type="ORF">Bccel_5018</name>
</gene>
<dbReference type="GO" id="GO:0009360">
    <property type="term" value="C:DNA polymerase III complex"/>
    <property type="evidence" value="ECO:0007669"/>
    <property type="project" value="InterPro"/>
</dbReference>
<dbReference type="InterPro" id="IPR022637">
    <property type="entry name" value="DNA_polIII_beta_cen"/>
</dbReference>
<sequence>MKVICSKEKLLEGINIVQKAVSTKSTMQILEGILLKAGNNFKLTGNDLEIGIECTIEADIRREGSIVINSKMLGDIVRKLPESEILIEVKDNGKVIIECENSHFEIKGIPSEGYPELQMIENENMFVSTQNILRDMIRQTIFAVGFDDNRPVLKGILIESNGKELDFVAIDGFRMAQRRRVSEEEFSLIKVIVPGKTMNEIVKILQPEDEEMKIISSKNHVLFDLNNVKILSRIIEGEYLDYKSIIPSDYDTEVIVEKKEFLSSLERASLISNEEKKYPLKFDIEDEKIILSSSTELGTVREEIRVEMTGRKMEIGFNPRYFIEALKAIDEERIKIVFTSEIGPSTIFPISGEEFAYMVLPVRMNKDT</sequence>
<comment type="function">
    <text evidence="10">Confers DNA tethering and processivity to DNA polymerases and other proteins. Acts as a clamp, forming a ring around DNA (a reaction catalyzed by the clamp-loading complex) which diffuses in an ATP-independent manner freely and bidirectionally along dsDNA. Initially characterized for its ability to contact the catalytic subunit of DNA polymerase III (Pol III), a complex, multichain enzyme responsible for most of the replicative synthesis in bacteria; Pol III exhibits 3'-5' exonuclease proofreading activity. The beta chain is required for initiation of replication as well as for processivity of DNA replication.</text>
</comment>
<comment type="similarity">
    <text evidence="2 10">Belongs to the beta sliding clamp family.</text>
</comment>
<dbReference type="GO" id="GO:0006271">
    <property type="term" value="P:DNA strand elongation involved in DNA replication"/>
    <property type="evidence" value="ECO:0007669"/>
    <property type="project" value="TreeGrafter"/>
</dbReference>
<evidence type="ECO:0000256" key="3">
    <source>
        <dbReference type="ARBA" id="ARBA00021035"/>
    </source>
</evidence>
<dbReference type="EMBL" id="LGTC01000001">
    <property type="protein sequence ID" value="KNY29741.1"/>
    <property type="molecule type" value="Genomic_DNA"/>
</dbReference>
<evidence type="ECO:0000256" key="1">
    <source>
        <dbReference type="ARBA" id="ARBA00004496"/>
    </source>
</evidence>
<keyword evidence="8 10" id="KW-0239">DNA-directed DNA polymerase</keyword>
<evidence type="ECO:0000259" key="13">
    <source>
        <dbReference type="Pfam" id="PF02768"/>
    </source>
</evidence>
<dbReference type="NCBIfam" id="TIGR00663">
    <property type="entry name" value="dnan"/>
    <property type="match status" value="1"/>
</dbReference>
<dbReference type="eggNOG" id="COG0592">
    <property type="taxonomic scope" value="Bacteria"/>
</dbReference>